<reference evidence="2" key="2">
    <citation type="journal article" date="2020" name="BMC">
        <title>Leishmania infection induces a limited differential gene expression in the sand fly midgut.</title>
        <authorList>
            <person name="Coutinho-Abreu I.V."/>
            <person name="Serafim T.D."/>
            <person name="Meneses C."/>
            <person name="Kamhawi S."/>
            <person name="Oliveira F."/>
            <person name="Valenzuela J.G."/>
        </authorList>
    </citation>
    <scope>NUCLEOTIDE SEQUENCE</scope>
    <source>
        <strain evidence="2">Jacobina</strain>
        <tissue evidence="2">Midgut</tissue>
    </source>
</reference>
<name>A0A1B0CVH5_LUTLO</name>
<dbReference type="InterPro" id="IPR012674">
    <property type="entry name" value="Calycin"/>
</dbReference>
<keyword evidence="4" id="KW-1185">Reference proteome</keyword>
<reference evidence="4" key="1">
    <citation type="submission" date="2012-05" db="EMBL/GenBank/DDBJ databases">
        <title>Whole Genome Assembly of Lutzomyia longipalpis.</title>
        <authorList>
            <person name="Richards S."/>
            <person name="Qu C."/>
            <person name="Dillon R."/>
            <person name="Worley K."/>
            <person name="Scherer S."/>
            <person name="Batterton M."/>
            <person name="Taylor A."/>
            <person name="Hawes A."/>
            <person name="Hernandez B."/>
            <person name="Kovar C."/>
            <person name="Mandapat C."/>
            <person name="Pham C."/>
            <person name="Qu C."/>
            <person name="Jing C."/>
            <person name="Bess C."/>
            <person name="Bandaranaike D."/>
            <person name="Ngo D."/>
            <person name="Ongeri F."/>
            <person name="Arias F."/>
            <person name="Lara F."/>
            <person name="Weissenberger G."/>
            <person name="Kamau G."/>
            <person name="Han H."/>
            <person name="Shen H."/>
            <person name="Dinh H."/>
            <person name="Khalil I."/>
            <person name="Jones J."/>
            <person name="Shafer J."/>
            <person name="Jayaseelan J."/>
            <person name="Quiroz J."/>
            <person name="Blankenburg K."/>
            <person name="Nguyen L."/>
            <person name="Jackson L."/>
            <person name="Francisco L."/>
            <person name="Tang L.-Y."/>
            <person name="Pu L.-L."/>
            <person name="Perales L."/>
            <person name="Lorensuhewa L."/>
            <person name="Munidasa M."/>
            <person name="Coyle M."/>
            <person name="Taylor M."/>
            <person name="Puazo M."/>
            <person name="Firestine M."/>
            <person name="Scheel M."/>
            <person name="Javaid M."/>
            <person name="Wang M."/>
            <person name="Li M."/>
            <person name="Tabassum N."/>
            <person name="Saada N."/>
            <person name="Osuji N."/>
            <person name="Aqrawi P."/>
            <person name="Fu Q."/>
            <person name="Thornton R."/>
            <person name="Raj R."/>
            <person name="Goodspeed R."/>
            <person name="Mata R."/>
            <person name="Najjar R."/>
            <person name="Gubbala S."/>
            <person name="Lee S."/>
            <person name="Denson S."/>
            <person name="Patil S."/>
            <person name="Macmil S."/>
            <person name="Qi S."/>
            <person name="Matskevitch T."/>
            <person name="Palculict T."/>
            <person name="Mathew T."/>
            <person name="Vee V."/>
            <person name="Velamala V."/>
            <person name="Korchina V."/>
            <person name="Cai W."/>
            <person name="Liu W."/>
            <person name="Dai W."/>
            <person name="Zou X."/>
            <person name="Zhu Y."/>
            <person name="Zhang Y."/>
            <person name="Wu Y.-Q."/>
            <person name="Xin Y."/>
            <person name="Nazarath L."/>
            <person name="Kovar C."/>
            <person name="Han Y."/>
            <person name="Muzny D."/>
            <person name="Gibbs R."/>
        </authorList>
    </citation>
    <scope>NUCLEOTIDE SEQUENCE [LARGE SCALE GENOMIC DNA]</scope>
    <source>
        <strain evidence="4">Jacobina</strain>
    </source>
</reference>
<dbReference type="GO" id="GO:0005737">
    <property type="term" value="C:cytoplasm"/>
    <property type="evidence" value="ECO:0007669"/>
    <property type="project" value="TreeGrafter"/>
</dbReference>
<proteinExistence type="predicted"/>
<reference evidence="3" key="3">
    <citation type="submission" date="2020-05" db="UniProtKB">
        <authorList>
            <consortium name="EnsemblMetazoa"/>
        </authorList>
    </citation>
    <scope>IDENTIFICATION</scope>
    <source>
        <strain evidence="3">Jacobina</strain>
    </source>
</reference>
<keyword evidence="2" id="KW-0449">Lipoprotein</keyword>
<sequence>MRSFSLFLILILLMVGSDGVYRYKRRERCPKVKAMRNFELSEMMGHWFVIQYFASTEEAPEYSCMRSVFSFSHDDLTVTMNFTYIYADDPFHEIQQGNITWIIPDFATSAHWVHAEDIYEGIYNTYIIDTDYKSWTLIMHCAEKTKDPPRYLSALLLSREQQLGVNVINFLREKLPRYDIDISFMFPIDQGKCDESGSKSTGLGVEQPMKVTMNFTYIYADDPFHEIQQGNITWIIPDFATSAHWVHAEDIYEGIYNTYIIDTDYKSWTLIMHCAEKTKDPPRYLSALLLSREQQLGVNVINFLREKLPRYDIDISFMFPIDQGKCDESGSKSTGLGVEQPMKVIHK</sequence>
<dbReference type="Proteomes" id="UP000092461">
    <property type="component" value="Unassembled WGS sequence"/>
</dbReference>
<dbReference type="Gene3D" id="2.40.128.20">
    <property type="match status" value="2"/>
</dbReference>
<dbReference type="SUPFAM" id="SSF50814">
    <property type="entry name" value="Lipocalins"/>
    <property type="match status" value="2"/>
</dbReference>
<dbReference type="EnsemblMetazoa" id="LLOJ008960-RA">
    <property type="protein sequence ID" value="LLOJ008960-PA"/>
    <property type="gene ID" value="LLOJ008960"/>
</dbReference>
<keyword evidence="1" id="KW-0732">Signal</keyword>
<dbReference type="EMBL" id="AJWK01030574">
    <property type="status" value="NOT_ANNOTATED_CDS"/>
    <property type="molecule type" value="Genomic_DNA"/>
</dbReference>
<dbReference type="PANTHER" id="PTHR10612">
    <property type="entry name" value="APOLIPOPROTEIN D"/>
    <property type="match status" value="1"/>
</dbReference>
<organism evidence="3 4">
    <name type="scientific">Lutzomyia longipalpis</name>
    <name type="common">Sand fly</name>
    <dbReference type="NCBI Taxonomy" id="7200"/>
    <lineage>
        <taxon>Eukaryota</taxon>
        <taxon>Metazoa</taxon>
        <taxon>Ecdysozoa</taxon>
        <taxon>Arthropoda</taxon>
        <taxon>Hexapoda</taxon>
        <taxon>Insecta</taxon>
        <taxon>Pterygota</taxon>
        <taxon>Neoptera</taxon>
        <taxon>Endopterygota</taxon>
        <taxon>Diptera</taxon>
        <taxon>Nematocera</taxon>
        <taxon>Psychodoidea</taxon>
        <taxon>Psychodidae</taxon>
        <taxon>Lutzomyia</taxon>
        <taxon>Lutzomyia</taxon>
    </lineage>
</organism>
<evidence type="ECO:0000313" key="4">
    <source>
        <dbReference type="Proteomes" id="UP000092461"/>
    </source>
</evidence>
<dbReference type="PANTHER" id="PTHR10612:SF11">
    <property type="entry name" value="KARL, ISOFORM A"/>
    <property type="match status" value="1"/>
</dbReference>
<evidence type="ECO:0000256" key="1">
    <source>
        <dbReference type="SAM" id="SignalP"/>
    </source>
</evidence>
<dbReference type="GO" id="GO:0000302">
    <property type="term" value="P:response to reactive oxygen species"/>
    <property type="evidence" value="ECO:0007669"/>
    <property type="project" value="TreeGrafter"/>
</dbReference>
<dbReference type="GO" id="GO:0006629">
    <property type="term" value="P:lipid metabolic process"/>
    <property type="evidence" value="ECO:0007669"/>
    <property type="project" value="TreeGrafter"/>
</dbReference>
<dbReference type="EMBL" id="AJWK01030575">
    <property type="status" value="NOT_ANNOTATED_CDS"/>
    <property type="molecule type" value="Genomic_DNA"/>
</dbReference>
<accession>A0A1B0CVH5</accession>
<dbReference type="AlphaFoldDB" id="A0A1B0CVH5"/>
<feature type="chain" id="PRO_5044555533" evidence="1">
    <location>
        <begin position="20"/>
        <end position="347"/>
    </location>
</feature>
<dbReference type="EMBL" id="GITU01000752">
    <property type="protein sequence ID" value="MBC1169455.1"/>
    <property type="molecule type" value="Transcribed_RNA"/>
</dbReference>
<dbReference type="CDD" id="cd00301">
    <property type="entry name" value="lipocalin_FABP"/>
    <property type="match status" value="1"/>
</dbReference>
<dbReference type="VEuPathDB" id="VectorBase:LLONM1_004766"/>
<dbReference type="VEuPathDB" id="VectorBase:LLOJ008960"/>
<evidence type="ECO:0000313" key="2">
    <source>
        <dbReference type="EMBL" id="MBC1169455.1"/>
    </source>
</evidence>
<evidence type="ECO:0000313" key="3">
    <source>
        <dbReference type="EnsemblMetazoa" id="LLOJ008960-PA"/>
    </source>
</evidence>
<feature type="signal peptide" evidence="1">
    <location>
        <begin position="1"/>
        <end position="19"/>
    </location>
</feature>
<dbReference type="FunFam" id="2.40.128.20:FF:000034">
    <property type="entry name" value="Karl, isoform A"/>
    <property type="match status" value="1"/>
</dbReference>
<protein>
    <submittedName>
        <fullName evidence="2">Putative apolipoprotein d/lipocalin</fullName>
    </submittedName>
</protein>